<evidence type="ECO:0000313" key="5">
    <source>
        <dbReference type="EMBL" id="SHF65586.1"/>
    </source>
</evidence>
<dbReference type="STRING" id="1416778.SAMN05443633_105270"/>
<dbReference type="InterPro" id="IPR013785">
    <property type="entry name" value="Aldolase_TIM"/>
</dbReference>
<dbReference type="PANTHER" id="PTHR43819">
    <property type="entry name" value="ARCHAEAL-TYPE GLUTAMATE SYNTHASE [NADPH]"/>
    <property type="match status" value="1"/>
</dbReference>
<dbReference type="OrthoDB" id="9758182at2"/>
<dbReference type="GO" id="GO:0015930">
    <property type="term" value="F:glutamate synthase activity"/>
    <property type="evidence" value="ECO:0007669"/>
    <property type="project" value="InterPro"/>
</dbReference>
<dbReference type="Proteomes" id="UP000184518">
    <property type="component" value="Unassembled WGS sequence"/>
</dbReference>
<dbReference type="InterPro" id="IPR002932">
    <property type="entry name" value="Glu_synthdom"/>
</dbReference>
<dbReference type="Pfam" id="PF01645">
    <property type="entry name" value="Glu_synthase"/>
    <property type="match status" value="1"/>
</dbReference>
<sequence>MRDKFLLWGAVVLVVAWAVAFLIKADWWIPVLLTIVYAVGIYNVTQSKHAILRNFPVLGYFRYFFESISPEMQQYFIERETDGKPFPRNQRSAVYRRAKNLSDTVPFGTQLEVNHRKYEGIKHSIYAKSPMEELPRVWVGGEQCSQPYHASLFNISAMSFGALSDRAQISLNRGAKKGNFYHNTGEGGISPHHLEGGDLCWQIGTGYFGCRDEEGKFNPELFKKYSTMPNVKMVEIKLSQGAKPGHGGVLPAVKNTPEIAKIRHVTPGMTIISPPSHTSFSDAAGLLKFVQQLRELSGGKPVGFKLCIGDTKEFEDICVQMNVLKIYPDFITIDGAEGGTGAAPPEFSDGVGMPLEPALIFVNRTLKNYNLREKLRVIASGKVLTSLDILRAVAMGADMCNNARGFMFSLGCIQALRCNSNNCPTGVATQDRMLIKGLDVTDKAERVYHFHKNTLHTCNELIAAAGRSSYEEVDATMFMRGDEFDHLSDLYFPDILGNVKQQKAKY</sequence>
<evidence type="ECO:0000256" key="3">
    <source>
        <dbReference type="SAM" id="Phobius"/>
    </source>
</evidence>
<reference evidence="6" key="1">
    <citation type="submission" date="2016-11" db="EMBL/GenBank/DDBJ databases">
        <authorList>
            <person name="Varghese N."/>
            <person name="Submissions S."/>
        </authorList>
    </citation>
    <scope>NUCLEOTIDE SEQUENCE [LARGE SCALE GENOMIC DNA]</scope>
    <source>
        <strain evidence="6">DSM 27619</strain>
    </source>
</reference>
<organism evidence="5 6">
    <name type="scientific">Chryseobacterium arachidis</name>
    <dbReference type="NCBI Taxonomy" id="1416778"/>
    <lineage>
        <taxon>Bacteria</taxon>
        <taxon>Pseudomonadati</taxon>
        <taxon>Bacteroidota</taxon>
        <taxon>Flavobacteriia</taxon>
        <taxon>Flavobacteriales</taxon>
        <taxon>Weeksellaceae</taxon>
        <taxon>Chryseobacterium group</taxon>
        <taxon>Chryseobacterium</taxon>
    </lineage>
</organism>
<dbReference type="EMBL" id="FQUT01000005">
    <property type="protein sequence ID" value="SHF65586.1"/>
    <property type="molecule type" value="Genomic_DNA"/>
</dbReference>
<accession>A0A1M5DF92</accession>
<dbReference type="InterPro" id="IPR024188">
    <property type="entry name" value="GltB"/>
</dbReference>
<keyword evidence="3" id="KW-0472">Membrane</keyword>
<keyword evidence="3" id="KW-0812">Transmembrane</keyword>
<dbReference type="PANTHER" id="PTHR43819:SF1">
    <property type="entry name" value="ARCHAEAL-TYPE GLUTAMATE SYNTHASE [NADPH]"/>
    <property type="match status" value="1"/>
</dbReference>
<feature type="domain" description="Glutamate synthase" evidence="4">
    <location>
        <begin position="150"/>
        <end position="466"/>
    </location>
</feature>
<name>A0A1M5DF92_9FLAO</name>
<dbReference type="SUPFAM" id="SSF51395">
    <property type="entry name" value="FMN-linked oxidoreductases"/>
    <property type="match status" value="1"/>
</dbReference>
<dbReference type="AlphaFoldDB" id="A0A1M5DF92"/>
<protein>
    <submittedName>
        <fullName evidence="5">Glutamate synthase domain-containing protein 2</fullName>
    </submittedName>
</protein>
<comment type="similarity">
    <text evidence="1 2">Belongs to the glutamate synthase family.</text>
</comment>
<keyword evidence="6" id="KW-1185">Reference proteome</keyword>
<gene>
    <name evidence="5" type="ORF">SAMN05443633_105270</name>
</gene>
<dbReference type="RefSeq" id="WP_072957870.1">
    <property type="nucleotide sequence ID" value="NZ_FQUT01000005.1"/>
</dbReference>
<dbReference type="Gene3D" id="3.20.20.70">
    <property type="entry name" value="Aldolase class I"/>
    <property type="match status" value="1"/>
</dbReference>
<dbReference type="PIRSF" id="PIRSF006429">
    <property type="entry name" value="GOGAT_lg_2"/>
    <property type="match status" value="1"/>
</dbReference>
<keyword evidence="3" id="KW-1133">Transmembrane helix</keyword>
<evidence type="ECO:0000259" key="4">
    <source>
        <dbReference type="Pfam" id="PF01645"/>
    </source>
</evidence>
<proteinExistence type="inferred from homology"/>
<feature type="transmembrane region" description="Helical" evidence="3">
    <location>
        <begin position="28"/>
        <end position="45"/>
    </location>
</feature>
<evidence type="ECO:0000313" key="6">
    <source>
        <dbReference type="Proteomes" id="UP000184518"/>
    </source>
</evidence>
<dbReference type="CDD" id="cd02808">
    <property type="entry name" value="GltS_FMN"/>
    <property type="match status" value="1"/>
</dbReference>
<dbReference type="GO" id="GO:0006537">
    <property type="term" value="P:glutamate biosynthetic process"/>
    <property type="evidence" value="ECO:0007669"/>
    <property type="project" value="InterPro"/>
</dbReference>
<evidence type="ECO:0000256" key="2">
    <source>
        <dbReference type="PIRNR" id="PIRNR006429"/>
    </source>
</evidence>
<evidence type="ECO:0000256" key="1">
    <source>
        <dbReference type="ARBA" id="ARBA00009716"/>
    </source>
</evidence>